<feature type="compositionally biased region" description="Acidic residues" evidence="1">
    <location>
        <begin position="650"/>
        <end position="662"/>
    </location>
</feature>
<dbReference type="Proteomes" id="UP000027361">
    <property type="component" value="Unassembled WGS sequence"/>
</dbReference>
<dbReference type="EMBL" id="JMSN01000013">
    <property type="protein sequence ID" value="KDN52151.1"/>
    <property type="molecule type" value="Genomic_DNA"/>
</dbReference>
<accession>A0A066WEF3</accession>
<dbReference type="PANTHER" id="PTHR13211">
    <property type="entry name" value="TELOMERASE CAJAL BODY PROTEIN 1"/>
    <property type="match status" value="1"/>
</dbReference>
<feature type="region of interest" description="Disordered" evidence="1">
    <location>
        <begin position="1"/>
        <end position="42"/>
    </location>
</feature>
<name>A0A066WEF3_TILAU</name>
<evidence type="ECO:0000313" key="3">
    <source>
        <dbReference type="Proteomes" id="UP000027361"/>
    </source>
</evidence>
<dbReference type="GeneID" id="25263893"/>
<dbReference type="OrthoDB" id="239865at2759"/>
<proteinExistence type="predicted"/>
<evidence type="ECO:0008006" key="4">
    <source>
        <dbReference type="Google" id="ProtNLM"/>
    </source>
</evidence>
<evidence type="ECO:0000256" key="1">
    <source>
        <dbReference type="SAM" id="MobiDB-lite"/>
    </source>
</evidence>
<sequence>MSQQVSYDGRSGLQDSSLQPVADENAIKNNEPSQPVPPPYHFDLGRRPPTCLACTPSPNAARVVDTRPRRDIYPNKKCRGTERHAQAPRRCVFWRRARWSPDGGSHILTQSEDHRIEIFKVVNTSAALRNLKCETLVNGKGDKSNPKAEGVSEVGHALQLERTLEWIAPSPIVEGAWYPYAAYAPLQENQPQHASHPWLFIVSCRDTPIKLVDAHTGKTRSSYSLESHIETLLSAHTLAFSLYPSMTSSEHPPQLVMYAGLSSTAQLGLFNLAESEGINRAGRVSLGLKAGHSAAKALAATRQEHAAHDRAVKRRKRNQSITCNAVGGSIGQRGIISCFDIAFDCASVERGGDDPSAKAGEEILAIATLDGGIGLYSTAALRYLAAADGAAWDPHKMETLAGIGLNACLSGWRAGLPSASNADDDDYNHGVQGDGEEDAAASQILFHPTIPYLLFVAQRRHKGRIIVYDTRYLPRRKHSTGSFDNQGLSFDEVDFERTASAQCIAAVLMTGRVERSASPSPVAAAAAAARSSTRTARPNNQRVFFDVDWAGRWLVSGGPPPASLIDGKQEEGEGGGWVHVWNISEDALLSGPSGPNKSEATQGKDWFKLPQYSFHSHEDVVTSCVLHPYYPMLLTTAGSRRALFEAQQLVDDEEESDSDESGSGEPSGLSSPSSSPSSLSATSTSSPTMSAPSDEGGDASPTAATAPASNLMWDASMKLWDLRRG</sequence>
<evidence type="ECO:0000313" key="2">
    <source>
        <dbReference type="EMBL" id="KDN52151.1"/>
    </source>
</evidence>
<keyword evidence="3" id="KW-1185">Reference proteome</keyword>
<dbReference type="InParanoid" id="A0A066WEF3"/>
<dbReference type="InterPro" id="IPR036322">
    <property type="entry name" value="WD40_repeat_dom_sf"/>
</dbReference>
<dbReference type="PANTHER" id="PTHR13211:SF0">
    <property type="entry name" value="TELOMERASE CAJAL BODY PROTEIN 1"/>
    <property type="match status" value="1"/>
</dbReference>
<organism evidence="2 3">
    <name type="scientific">Tilletiaria anomala (strain ATCC 24038 / CBS 436.72 / UBC 951)</name>
    <dbReference type="NCBI Taxonomy" id="1037660"/>
    <lineage>
        <taxon>Eukaryota</taxon>
        <taxon>Fungi</taxon>
        <taxon>Dikarya</taxon>
        <taxon>Basidiomycota</taxon>
        <taxon>Ustilaginomycotina</taxon>
        <taxon>Exobasidiomycetes</taxon>
        <taxon>Georgefischeriales</taxon>
        <taxon>Tilletiariaceae</taxon>
        <taxon>Tilletiaria</taxon>
    </lineage>
</organism>
<dbReference type="AlphaFoldDB" id="A0A066WEF3"/>
<dbReference type="Gene3D" id="2.130.10.10">
    <property type="entry name" value="YVTN repeat-like/Quinoprotein amine dehydrogenase"/>
    <property type="match status" value="1"/>
</dbReference>
<protein>
    <recommendedName>
        <fullName evidence="4">WD40 repeat-like protein</fullName>
    </recommendedName>
</protein>
<dbReference type="RefSeq" id="XP_013245001.1">
    <property type="nucleotide sequence ID" value="XM_013389547.1"/>
</dbReference>
<comment type="caution">
    <text evidence="2">The sequence shown here is derived from an EMBL/GenBank/DDBJ whole genome shotgun (WGS) entry which is preliminary data.</text>
</comment>
<feature type="compositionally biased region" description="Low complexity" evidence="1">
    <location>
        <begin position="663"/>
        <end position="708"/>
    </location>
</feature>
<dbReference type="InterPro" id="IPR051150">
    <property type="entry name" value="SWT21/TCAB1_mRNA_Telomere"/>
</dbReference>
<reference evidence="2 3" key="1">
    <citation type="submission" date="2014-05" db="EMBL/GenBank/DDBJ databases">
        <title>Draft genome sequence of a rare smut relative, Tilletiaria anomala UBC 951.</title>
        <authorList>
            <consortium name="DOE Joint Genome Institute"/>
            <person name="Toome M."/>
            <person name="Kuo A."/>
            <person name="Henrissat B."/>
            <person name="Lipzen A."/>
            <person name="Tritt A."/>
            <person name="Yoshinaga Y."/>
            <person name="Zane M."/>
            <person name="Barry K."/>
            <person name="Grigoriev I.V."/>
            <person name="Spatafora J.W."/>
            <person name="Aimea M.C."/>
        </authorList>
    </citation>
    <scope>NUCLEOTIDE SEQUENCE [LARGE SCALE GENOMIC DNA]</scope>
    <source>
        <strain evidence="2 3">UBC 951</strain>
    </source>
</reference>
<dbReference type="STRING" id="1037660.A0A066WEF3"/>
<dbReference type="InterPro" id="IPR015943">
    <property type="entry name" value="WD40/YVTN_repeat-like_dom_sf"/>
</dbReference>
<dbReference type="HOGENOM" id="CLU_381814_0_0_1"/>
<gene>
    <name evidence="2" type="ORF">K437DRAFT_254527</name>
</gene>
<dbReference type="SUPFAM" id="SSF50978">
    <property type="entry name" value="WD40 repeat-like"/>
    <property type="match status" value="1"/>
</dbReference>
<feature type="region of interest" description="Disordered" evidence="1">
    <location>
        <begin position="649"/>
        <end position="708"/>
    </location>
</feature>